<gene>
    <name evidence="3" type="ORF">Rhow_005176</name>
</gene>
<evidence type="ECO:0000256" key="1">
    <source>
        <dbReference type="ARBA" id="ARBA00004370"/>
    </source>
</evidence>
<evidence type="ECO:0000256" key="2">
    <source>
        <dbReference type="ARBA" id="ARBA00023136"/>
    </source>
</evidence>
<organism evidence="3 4">
    <name type="scientific">Rhodococcus wratislaviensis</name>
    <name type="common">Tsukamurella wratislaviensis</name>
    <dbReference type="NCBI Taxonomy" id="44752"/>
    <lineage>
        <taxon>Bacteria</taxon>
        <taxon>Bacillati</taxon>
        <taxon>Actinomycetota</taxon>
        <taxon>Actinomycetes</taxon>
        <taxon>Mycobacteriales</taxon>
        <taxon>Nocardiaceae</taxon>
        <taxon>Rhodococcus</taxon>
    </lineage>
</organism>
<evidence type="ECO:0000313" key="4">
    <source>
        <dbReference type="Proteomes" id="UP000287519"/>
    </source>
</evidence>
<dbReference type="Proteomes" id="UP000287519">
    <property type="component" value="Unassembled WGS sequence"/>
</dbReference>
<name>A0A402CD46_RHOWR</name>
<sequence>MFENAHRTSLEQNDRDLIVLGAARQAVINLISPNAQDAAASADRIVNDATGTWLSEFQSTRDEFISAITQSQTESSGEILGAGIDGRTDDGTTTILVAAVSKVTNAAGAQDEPRTWRLRVDVVNADGTYKLSKVEVVP</sequence>
<accession>A0A402CD46</accession>
<dbReference type="EMBL" id="BHYM01000045">
    <property type="protein sequence ID" value="GCE41517.1"/>
    <property type="molecule type" value="Genomic_DNA"/>
</dbReference>
<comment type="caution">
    <text evidence="3">The sequence shown here is derived from an EMBL/GenBank/DDBJ whole genome shotgun (WGS) entry which is preliminary data.</text>
</comment>
<evidence type="ECO:0000313" key="3">
    <source>
        <dbReference type="EMBL" id="GCE41517.1"/>
    </source>
</evidence>
<keyword evidence="4" id="KW-1185">Reference proteome</keyword>
<dbReference type="PANTHER" id="PTHR37042">
    <property type="entry name" value="OUTER MEMBRANE PROTEIN RV1973"/>
    <property type="match status" value="1"/>
</dbReference>
<protein>
    <recommendedName>
        <fullName evidence="5">Mce-associated membrane protein</fullName>
    </recommendedName>
</protein>
<dbReference type="AlphaFoldDB" id="A0A402CD46"/>
<comment type="subcellular location">
    <subcellularLocation>
        <location evidence="1">Membrane</location>
    </subcellularLocation>
</comment>
<evidence type="ECO:0008006" key="5">
    <source>
        <dbReference type="Google" id="ProtNLM"/>
    </source>
</evidence>
<proteinExistence type="predicted"/>
<dbReference type="PANTHER" id="PTHR37042:SF4">
    <property type="entry name" value="OUTER MEMBRANE PROTEIN RV1973"/>
    <property type="match status" value="1"/>
</dbReference>
<keyword evidence="2" id="KW-0472">Membrane</keyword>
<reference evidence="3 4" key="1">
    <citation type="submission" date="2018-11" db="EMBL/GenBank/DDBJ databases">
        <title>Microbial catabolism of amino acid.</title>
        <authorList>
            <person name="Hibi M."/>
            <person name="Ogawa J."/>
        </authorList>
    </citation>
    <scope>NUCLEOTIDE SEQUENCE [LARGE SCALE GENOMIC DNA]</scope>
    <source>
        <strain evidence="3 4">C31-06</strain>
    </source>
</reference>
<dbReference type="GO" id="GO:0016020">
    <property type="term" value="C:membrane"/>
    <property type="evidence" value="ECO:0007669"/>
    <property type="project" value="UniProtKB-SubCell"/>
</dbReference>